<dbReference type="Pfam" id="PF14517">
    <property type="entry name" value="Tachylectin"/>
    <property type="match status" value="2"/>
</dbReference>
<reference evidence="4 5" key="1">
    <citation type="submission" date="2022-06" db="EMBL/GenBank/DDBJ databases">
        <title>Genomic Encyclopedia of Archaeal and Bacterial Type Strains, Phase II (KMG-II): from individual species to whole genera.</title>
        <authorList>
            <person name="Goeker M."/>
        </authorList>
    </citation>
    <scope>NUCLEOTIDE SEQUENCE [LARGE SCALE GENOMIC DNA]</scope>
    <source>
        <strain evidence="4 5">DSM 44255</strain>
    </source>
</reference>
<dbReference type="InterPro" id="IPR029062">
    <property type="entry name" value="Class_I_gatase-like"/>
</dbReference>
<dbReference type="SUPFAM" id="SSF50934">
    <property type="entry name" value="Tachylectin-2"/>
    <property type="match status" value="2"/>
</dbReference>
<evidence type="ECO:0000259" key="3">
    <source>
        <dbReference type="Pfam" id="PF20254"/>
    </source>
</evidence>
<dbReference type="Gene3D" id="3.40.50.880">
    <property type="match status" value="1"/>
</dbReference>
<gene>
    <name evidence="4" type="ORF">LV75_002437</name>
</gene>
<dbReference type="RefSeq" id="WP_253886921.1">
    <property type="nucleotide sequence ID" value="NZ_BAAAVB010000013.1"/>
</dbReference>
<organism evidence="4 5">
    <name type="scientific">Actinokineospora diospyrosa</name>
    <dbReference type="NCBI Taxonomy" id="103728"/>
    <lineage>
        <taxon>Bacteria</taxon>
        <taxon>Bacillati</taxon>
        <taxon>Actinomycetota</taxon>
        <taxon>Actinomycetes</taxon>
        <taxon>Pseudonocardiales</taxon>
        <taxon>Pseudonocardiaceae</taxon>
        <taxon>Actinokineospora</taxon>
    </lineage>
</organism>
<dbReference type="Pfam" id="PF20254">
    <property type="entry name" value="DMFA2_C"/>
    <property type="match status" value="1"/>
</dbReference>
<evidence type="ECO:0000313" key="5">
    <source>
        <dbReference type="Proteomes" id="UP001205185"/>
    </source>
</evidence>
<dbReference type="EMBL" id="JAMTCO010000006">
    <property type="protein sequence ID" value="MCP2269936.1"/>
    <property type="molecule type" value="Genomic_DNA"/>
</dbReference>
<feature type="domain" description="Tachylectin 2" evidence="2">
    <location>
        <begin position="3"/>
        <end position="89"/>
    </location>
</feature>
<name>A0ABT1IBC8_9PSEU</name>
<accession>A0ABT1IBC8</accession>
<dbReference type="Gene3D" id="2.115.10.10">
    <property type="entry name" value="Tachylectin 2"/>
    <property type="match status" value="1"/>
</dbReference>
<feature type="domain" description="N,N-dimethylformamidase beta subunit-like C-terminal" evidence="3">
    <location>
        <begin position="302"/>
        <end position="650"/>
    </location>
</feature>
<evidence type="ECO:0000256" key="1">
    <source>
        <dbReference type="SAM" id="MobiDB-lite"/>
    </source>
</evidence>
<keyword evidence="5" id="KW-1185">Reference proteome</keyword>
<dbReference type="InterPro" id="IPR023294">
    <property type="entry name" value="Tachylectin2"/>
</dbReference>
<protein>
    <submittedName>
        <fullName evidence="4">Tachylectin</fullName>
    </submittedName>
</protein>
<sequence length="669" mass="71137">MGFTCVVPGGDGVLYAVTDTGDLLFYRDLDRTGTPRWANGGVGKLIGTGWGRFTKIINGGDGVLYGITEDGGLWFYRDLARDGTAQWANGGAGRQVATAWQGFRDVVGGGGGIIYALTEAGDVLIYRDADRTGGVSWSLTGQRIRTGWGTVRRLIDGGDGVVYGLANTGALLFFRDQFRDGTPAVDRGGLGNTIGQGWSNFALAVGGGNGVIYAITPDGFLLFYRDLARDGSMQWANNGIGSSIGAGWLLTGAALTTQGYPRPLSVAPGDRVQFHVSSRVDYDVTYLRLGQGDGKVVGELKAVRGQVQTPRADAWGDGCGWQSSFSLTVPTSWTSGIYSARCRGASGVDSHLVFVVRPRTARTGRVAVLASTNTWNAYNDWGGRSKYTTPPGPRLSAERPNPWTSPVDDGELNHLTRAELWVTAWLESAGYPLDFYSDADFHRGIPDFAKYPALVLNTHPEYWTTTMLDRLIAYIADGGSVLYLGGNGVFEAVTLDATGTTMTVLGGNASNPRQQTYLRNLNPPRSERAVLGVGYRFDNYMTFAPYEVLEPAHRALRGTGLARGARIGLTGHNGPASGWEMDTAIPGTAPDGVMVFAASQADDRGTPPSGTVVLARGTNPGYGADMTFRDTPAGGIVFSAGSLSFGGSLAVDPALQRIVRNVLDESLGR</sequence>
<dbReference type="Proteomes" id="UP001205185">
    <property type="component" value="Unassembled WGS sequence"/>
</dbReference>
<feature type="domain" description="Tachylectin 2" evidence="2">
    <location>
        <begin position="136"/>
        <end position="248"/>
    </location>
</feature>
<proteinExistence type="predicted"/>
<dbReference type="InterPro" id="IPR046540">
    <property type="entry name" value="DMFA2_C"/>
</dbReference>
<comment type="caution">
    <text evidence="4">The sequence shown here is derived from an EMBL/GenBank/DDBJ whole genome shotgun (WGS) entry which is preliminary data.</text>
</comment>
<dbReference type="Gene3D" id="2.20.25.650">
    <property type="entry name" value="Tachylectin-2-like"/>
    <property type="match status" value="1"/>
</dbReference>
<evidence type="ECO:0000313" key="4">
    <source>
        <dbReference type="EMBL" id="MCP2269936.1"/>
    </source>
</evidence>
<feature type="region of interest" description="Disordered" evidence="1">
    <location>
        <begin position="386"/>
        <end position="408"/>
    </location>
</feature>
<evidence type="ECO:0000259" key="2">
    <source>
        <dbReference type="Pfam" id="PF14517"/>
    </source>
</evidence>
<dbReference type="InterPro" id="IPR036813">
    <property type="entry name" value="Tachylectin2_sf"/>
</dbReference>
<dbReference type="SUPFAM" id="SSF52317">
    <property type="entry name" value="Class I glutamine amidotransferase-like"/>
    <property type="match status" value="1"/>
</dbReference>